<dbReference type="InterPro" id="IPR036724">
    <property type="entry name" value="Cobalamin-bd_sf"/>
</dbReference>
<keyword evidence="2" id="KW-0489">Methyltransferase</keyword>
<keyword evidence="7" id="KW-0411">Iron-sulfur</keyword>
<keyword evidence="4" id="KW-0949">S-adenosyl-L-methionine</keyword>
<evidence type="ECO:0000256" key="7">
    <source>
        <dbReference type="ARBA" id="ARBA00023014"/>
    </source>
</evidence>
<dbReference type="SUPFAM" id="SSF52242">
    <property type="entry name" value="Cobalamin (vitamin B12)-binding domain"/>
    <property type="match status" value="1"/>
</dbReference>
<keyword evidence="6" id="KW-0408">Iron</keyword>
<evidence type="ECO:0000259" key="8">
    <source>
        <dbReference type="PROSITE" id="PS51332"/>
    </source>
</evidence>
<evidence type="ECO:0000256" key="2">
    <source>
        <dbReference type="ARBA" id="ARBA00022603"/>
    </source>
</evidence>
<dbReference type="GO" id="GO:0003824">
    <property type="term" value="F:catalytic activity"/>
    <property type="evidence" value="ECO:0007669"/>
    <property type="project" value="InterPro"/>
</dbReference>
<dbReference type="InterPro" id="IPR058240">
    <property type="entry name" value="rSAM_sf"/>
</dbReference>
<keyword evidence="3" id="KW-0808">Transferase</keyword>
<comment type="caution">
    <text evidence="9">The sequence shown here is derived from an EMBL/GenBank/DDBJ whole genome shotgun (WGS) entry which is preliminary data.</text>
</comment>
<accession>A0A497EQI1</accession>
<dbReference type="AlphaFoldDB" id="A0A497EQI1"/>
<dbReference type="EMBL" id="QMQV01000035">
    <property type="protein sequence ID" value="RLE49439.1"/>
    <property type="molecule type" value="Genomic_DNA"/>
</dbReference>
<sequence length="583" mass="67357">MGDHMVKADLLLLHPPNVYDFRSRFIHFGPISDGVPPTPIFEMYPLGFVSLLTYLSKRGWKIRIFNLALKMLNDPKFDVEGFLRKLNVKLIGLDLHWLIHCHGCFEIAKLIKKYHPNTPIVLGGLSATYYYREIMENYPQVDFIIRGDSAEKPLDMLMERLEKRASLDSIPNLVWRDGDKIKVNPFTYVPNTLDDYVLDYSYVVKSVLSSLDLEAHKPFKLWEEYPCTSVFVVKGCLFNCAVCGGARCAYERFYNRLKPAFKKPEQLAYEISSIAEYVKGPIYVIGEPRQKSLSYAEEVLNAIKSTKVDNPIIIELFYPASSGYLRKIRSSTSRFGLQISPETHDDELRLFYGRTYRNKMLEACLEEALKLDITSFDIFFTIGIPFQTQESIGDTLKFIDHLLSKYGPKLNVFILPVAPYVDPGSPAFENPARYGYRIIYRSLEEHRRALEMPCWLHWLNFESLSLPKIAFSNAIYAAGIELNLIKLKYGILNEDEVDFRIRKIYEAKTLVDELSNRVREGVFYSKKDIGYREAFLNEITDGELFSKRDFRINAEIGLKKLSSIKLLFKELCLSFGHKYSKSL</sequence>
<dbReference type="PROSITE" id="PS51332">
    <property type="entry name" value="B12_BINDING"/>
    <property type="match status" value="1"/>
</dbReference>
<name>A0A497EQI1_9CREN</name>
<feature type="domain" description="B12-binding" evidence="8">
    <location>
        <begin position="31"/>
        <end position="168"/>
    </location>
</feature>
<evidence type="ECO:0000256" key="5">
    <source>
        <dbReference type="ARBA" id="ARBA00022723"/>
    </source>
</evidence>
<dbReference type="Gene3D" id="3.40.50.280">
    <property type="entry name" value="Cobalamin-binding domain"/>
    <property type="match status" value="1"/>
</dbReference>
<evidence type="ECO:0000256" key="6">
    <source>
        <dbReference type="ARBA" id="ARBA00023004"/>
    </source>
</evidence>
<keyword evidence="5" id="KW-0479">Metal-binding</keyword>
<dbReference type="SFLD" id="SFLDS00029">
    <property type="entry name" value="Radical_SAM"/>
    <property type="match status" value="1"/>
</dbReference>
<dbReference type="PANTHER" id="PTHR43409">
    <property type="entry name" value="ANAEROBIC MAGNESIUM-PROTOPORPHYRIN IX MONOMETHYL ESTER CYCLASE-RELATED"/>
    <property type="match status" value="1"/>
</dbReference>
<evidence type="ECO:0000313" key="9">
    <source>
        <dbReference type="EMBL" id="RLE49439.1"/>
    </source>
</evidence>
<dbReference type="GO" id="GO:0051539">
    <property type="term" value="F:4 iron, 4 sulfur cluster binding"/>
    <property type="evidence" value="ECO:0007669"/>
    <property type="project" value="UniProtKB-KW"/>
</dbReference>
<protein>
    <submittedName>
        <fullName evidence="9">TIGR04190 family B12-binding domain/radical SAM domain protein</fullName>
    </submittedName>
</protein>
<dbReference type="SMART" id="SM00729">
    <property type="entry name" value="Elp3"/>
    <property type="match status" value="1"/>
</dbReference>
<dbReference type="SFLD" id="SFLDF00326">
    <property type="entry name" value="5''-pyrrole_methytransferase"/>
    <property type="match status" value="1"/>
</dbReference>
<dbReference type="Pfam" id="PF02310">
    <property type="entry name" value="B12-binding"/>
    <property type="match status" value="1"/>
</dbReference>
<evidence type="ECO:0000256" key="3">
    <source>
        <dbReference type="ARBA" id="ARBA00022679"/>
    </source>
</evidence>
<dbReference type="Proteomes" id="UP000278475">
    <property type="component" value="Unassembled WGS sequence"/>
</dbReference>
<proteinExistence type="predicted"/>
<organism evidence="9 10">
    <name type="scientific">Thermoproteota archaeon</name>
    <dbReference type="NCBI Taxonomy" id="2056631"/>
    <lineage>
        <taxon>Archaea</taxon>
        <taxon>Thermoproteota</taxon>
    </lineage>
</organism>
<dbReference type="InterPro" id="IPR026447">
    <property type="entry name" value="B12_SAM_Ta0216"/>
</dbReference>
<dbReference type="CDD" id="cd02068">
    <property type="entry name" value="radical_SAM_B12_BD"/>
    <property type="match status" value="1"/>
</dbReference>
<dbReference type="InterPro" id="IPR007197">
    <property type="entry name" value="rSAM"/>
</dbReference>
<reference evidence="9 10" key="1">
    <citation type="submission" date="2018-06" db="EMBL/GenBank/DDBJ databases">
        <title>Extensive metabolic versatility and redundancy in microbially diverse, dynamic hydrothermal sediments.</title>
        <authorList>
            <person name="Dombrowski N."/>
            <person name="Teske A."/>
            <person name="Baker B.J."/>
        </authorList>
    </citation>
    <scope>NUCLEOTIDE SEQUENCE [LARGE SCALE GENOMIC DNA]</scope>
    <source>
        <strain evidence="9">B66_G16</strain>
    </source>
</reference>
<dbReference type="InterPro" id="IPR051198">
    <property type="entry name" value="BchE-like"/>
</dbReference>
<dbReference type="SUPFAM" id="SSF102114">
    <property type="entry name" value="Radical SAM enzymes"/>
    <property type="match status" value="1"/>
</dbReference>
<dbReference type="InterPro" id="IPR006158">
    <property type="entry name" value="Cobalamin-bd"/>
</dbReference>
<evidence type="ECO:0000313" key="10">
    <source>
        <dbReference type="Proteomes" id="UP000278475"/>
    </source>
</evidence>
<dbReference type="SFLD" id="SFLDG01082">
    <property type="entry name" value="B12-binding_domain_containing"/>
    <property type="match status" value="1"/>
</dbReference>
<dbReference type="NCBIfam" id="TIGR04190">
    <property type="entry name" value="B12_SAM_Ta0216"/>
    <property type="match status" value="1"/>
</dbReference>
<comment type="cofactor">
    <cofactor evidence="1">
        <name>[4Fe-4S] cluster</name>
        <dbReference type="ChEBI" id="CHEBI:49883"/>
    </cofactor>
</comment>
<dbReference type="GO" id="GO:0046872">
    <property type="term" value="F:metal ion binding"/>
    <property type="evidence" value="ECO:0007669"/>
    <property type="project" value="UniProtKB-KW"/>
</dbReference>
<evidence type="ECO:0000256" key="4">
    <source>
        <dbReference type="ARBA" id="ARBA00022691"/>
    </source>
</evidence>
<dbReference type="InterPro" id="IPR034466">
    <property type="entry name" value="Methyltransferase_Class_B"/>
</dbReference>
<dbReference type="Pfam" id="PF04055">
    <property type="entry name" value="Radical_SAM"/>
    <property type="match status" value="1"/>
</dbReference>
<dbReference type="PANTHER" id="PTHR43409:SF7">
    <property type="entry name" value="BLL1977 PROTEIN"/>
    <property type="match status" value="1"/>
</dbReference>
<dbReference type="InterPro" id="IPR006638">
    <property type="entry name" value="Elp3/MiaA/NifB-like_rSAM"/>
</dbReference>
<dbReference type="GO" id="GO:0031419">
    <property type="term" value="F:cobalamin binding"/>
    <property type="evidence" value="ECO:0007669"/>
    <property type="project" value="InterPro"/>
</dbReference>
<dbReference type="SFLD" id="SFLDG01123">
    <property type="entry name" value="methyltransferase_(Class_B)"/>
    <property type="match status" value="1"/>
</dbReference>
<gene>
    <name evidence="9" type="ORF">DRJ31_04910</name>
</gene>
<evidence type="ECO:0000256" key="1">
    <source>
        <dbReference type="ARBA" id="ARBA00001966"/>
    </source>
</evidence>